<dbReference type="STRING" id="318479.A0A0N4UBU5"/>
<dbReference type="GO" id="GO:0006516">
    <property type="term" value="P:glycoprotein catabolic process"/>
    <property type="evidence" value="ECO:0007669"/>
    <property type="project" value="TreeGrafter"/>
</dbReference>
<dbReference type="PANTHER" id="PTHR12125">
    <property type="entry name" value="F-BOX ONLY PROTEIN 6-LIKE PROTEIN"/>
    <property type="match status" value="1"/>
</dbReference>
<dbReference type="GO" id="GO:0019005">
    <property type="term" value="C:SCF ubiquitin ligase complex"/>
    <property type="evidence" value="ECO:0007669"/>
    <property type="project" value="TreeGrafter"/>
</dbReference>
<dbReference type="InterPro" id="IPR007397">
    <property type="entry name" value="F-box-assoc_dom"/>
</dbReference>
<dbReference type="AlphaFoldDB" id="A0A0N4UBU5"/>
<dbReference type="Gene3D" id="2.60.120.260">
    <property type="entry name" value="Galactose-binding domain-like"/>
    <property type="match status" value="1"/>
</dbReference>
<evidence type="ECO:0000313" key="2">
    <source>
        <dbReference type="EMBL" id="VDN58609.1"/>
    </source>
</evidence>
<evidence type="ECO:0000313" key="3">
    <source>
        <dbReference type="Proteomes" id="UP000038040"/>
    </source>
</evidence>
<dbReference type="Pfam" id="PF04300">
    <property type="entry name" value="FBA"/>
    <property type="match status" value="2"/>
</dbReference>
<accession>A0A0N4UBU5</accession>
<reference evidence="5" key="1">
    <citation type="submission" date="2017-02" db="UniProtKB">
        <authorList>
            <consortium name="WormBaseParasite"/>
        </authorList>
    </citation>
    <scope>IDENTIFICATION</scope>
</reference>
<keyword evidence="4" id="KW-1185">Reference proteome</keyword>
<dbReference type="Proteomes" id="UP000038040">
    <property type="component" value="Unplaced"/>
</dbReference>
<dbReference type="InterPro" id="IPR008979">
    <property type="entry name" value="Galactose-bd-like_sf"/>
</dbReference>
<dbReference type="PROSITE" id="PS51114">
    <property type="entry name" value="FBA"/>
    <property type="match status" value="1"/>
</dbReference>
<dbReference type="Proteomes" id="UP000274756">
    <property type="component" value="Unassembled WGS sequence"/>
</dbReference>
<organism evidence="3 5">
    <name type="scientific">Dracunculus medinensis</name>
    <name type="common">Guinea worm</name>
    <dbReference type="NCBI Taxonomy" id="318479"/>
    <lineage>
        <taxon>Eukaryota</taxon>
        <taxon>Metazoa</taxon>
        <taxon>Ecdysozoa</taxon>
        <taxon>Nematoda</taxon>
        <taxon>Chromadorea</taxon>
        <taxon>Rhabditida</taxon>
        <taxon>Spirurina</taxon>
        <taxon>Dracunculoidea</taxon>
        <taxon>Dracunculidae</taxon>
        <taxon>Dracunculus</taxon>
    </lineage>
</organism>
<feature type="domain" description="FBA" evidence="1">
    <location>
        <begin position="101"/>
        <end position="305"/>
    </location>
</feature>
<dbReference type="GO" id="GO:0036503">
    <property type="term" value="P:ERAD pathway"/>
    <property type="evidence" value="ECO:0007669"/>
    <property type="project" value="TreeGrafter"/>
</dbReference>
<evidence type="ECO:0000313" key="4">
    <source>
        <dbReference type="Proteomes" id="UP000274756"/>
    </source>
</evidence>
<dbReference type="GO" id="GO:0005737">
    <property type="term" value="C:cytoplasm"/>
    <property type="evidence" value="ECO:0007669"/>
    <property type="project" value="TreeGrafter"/>
</dbReference>
<dbReference type="GO" id="GO:0031146">
    <property type="term" value="P:SCF-dependent proteasomal ubiquitin-dependent protein catabolic process"/>
    <property type="evidence" value="ECO:0007669"/>
    <property type="project" value="TreeGrafter"/>
</dbReference>
<protein>
    <submittedName>
        <fullName evidence="5">FBA domain-containing protein</fullName>
    </submittedName>
</protein>
<gene>
    <name evidence="2" type="ORF">DME_LOCUS8582</name>
</gene>
<evidence type="ECO:0000313" key="5">
    <source>
        <dbReference type="WBParaSite" id="DME_0000469901-mRNA-1"/>
    </source>
</evidence>
<dbReference type="PANTHER" id="PTHR12125:SF5">
    <property type="entry name" value="F-BOX DOMAIN-CONTAINING PROTEIN"/>
    <property type="match status" value="1"/>
</dbReference>
<evidence type="ECO:0000259" key="1">
    <source>
        <dbReference type="PROSITE" id="PS51114"/>
    </source>
</evidence>
<dbReference type="FunFam" id="2.60.120.260:FF:000012">
    <property type="entry name" value="F-box only protein 2"/>
    <property type="match status" value="1"/>
</dbReference>
<proteinExistence type="predicted"/>
<dbReference type="InterPro" id="IPR039752">
    <property type="entry name" value="F-box_only"/>
</dbReference>
<dbReference type="WBParaSite" id="DME_0000469901-mRNA-1">
    <property type="protein sequence ID" value="DME_0000469901-mRNA-1"/>
    <property type="gene ID" value="DME_0000469901"/>
</dbReference>
<reference evidence="2 4" key="2">
    <citation type="submission" date="2018-11" db="EMBL/GenBank/DDBJ databases">
        <authorList>
            <consortium name="Pathogen Informatics"/>
        </authorList>
    </citation>
    <scope>NUCLEOTIDE SEQUENCE [LARGE SCALE GENOMIC DNA]</scope>
</reference>
<dbReference type="GO" id="GO:0061630">
    <property type="term" value="F:ubiquitin protein ligase activity"/>
    <property type="evidence" value="ECO:0007669"/>
    <property type="project" value="TreeGrafter"/>
</dbReference>
<dbReference type="SMART" id="SM01198">
    <property type="entry name" value="FBA"/>
    <property type="match status" value="1"/>
</dbReference>
<sequence>MMGLADSSDKGRSYAEEIWNNLPLDALSEIFLRINCLKTVACSCPLKKRFLQVCRIILQVCRKWCTILSSNVFWIQYGQRYLIAVPPPKLRNEPCLNMKEICCFEPFERNLLLNDSGQNDFDHWVIVSNYGDGFVIEKPPICCLNDDNGDQIETAFVTSYGWCRMFQCVDLWKKGIKPEFLDKFRPPITVSEIFNCRRDCAAIYALQVHLKKCFGKTQNWEDYKRSPSFLNLPNPIADKTTNMYISRVRRMDQWSEAKWQKIEHTFEDYPKGIRYVIFDHWGKDEQFWAGNYGAKMARATVIVHFGDGIPKSD</sequence>
<dbReference type="EMBL" id="UYYG01001170">
    <property type="protein sequence ID" value="VDN58609.1"/>
    <property type="molecule type" value="Genomic_DNA"/>
</dbReference>
<dbReference type="OrthoDB" id="1107553at2759"/>
<name>A0A0N4UBU5_DRAME</name>
<dbReference type="SUPFAM" id="SSF49785">
    <property type="entry name" value="Galactose-binding domain-like"/>
    <property type="match status" value="1"/>
</dbReference>